<dbReference type="Proteomes" id="UP000829069">
    <property type="component" value="Chromosome"/>
</dbReference>
<accession>A0ABY3W943</accession>
<keyword evidence="1" id="KW-0472">Membrane</keyword>
<evidence type="ECO:0000313" key="3">
    <source>
        <dbReference type="Proteomes" id="UP000829069"/>
    </source>
</evidence>
<evidence type="ECO:0000256" key="1">
    <source>
        <dbReference type="SAM" id="Phobius"/>
    </source>
</evidence>
<name>A0ABY3W943_9MICC</name>
<keyword evidence="1" id="KW-0812">Transmembrane</keyword>
<feature type="transmembrane region" description="Helical" evidence="1">
    <location>
        <begin position="100"/>
        <end position="118"/>
    </location>
</feature>
<protein>
    <submittedName>
        <fullName evidence="2">Uncharacterized protein</fullName>
    </submittedName>
</protein>
<feature type="transmembrane region" description="Helical" evidence="1">
    <location>
        <begin position="75"/>
        <end position="94"/>
    </location>
</feature>
<organism evidence="2 3">
    <name type="scientific">Arthrobacter sulfonylureivorans</name>
    <dbReference type="NCBI Taxonomy" id="2486855"/>
    <lineage>
        <taxon>Bacteria</taxon>
        <taxon>Bacillati</taxon>
        <taxon>Actinomycetota</taxon>
        <taxon>Actinomycetes</taxon>
        <taxon>Micrococcales</taxon>
        <taxon>Micrococcaceae</taxon>
        <taxon>Arthrobacter</taxon>
    </lineage>
</organism>
<feature type="transmembrane region" description="Helical" evidence="1">
    <location>
        <begin position="53"/>
        <end position="70"/>
    </location>
</feature>
<evidence type="ECO:0000313" key="2">
    <source>
        <dbReference type="EMBL" id="UNK46858.1"/>
    </source>
</evidence>
<proteinExistence type="predicted"/>
<reference evidence="2 3" key="1">
    <citation type="submission" date="2022-03" db="EMBL/GenBank/DDBJ databases">
        <title>Isotopic signatures of nitrous oxide derived from detoxification processes.</title>
        <authorList>
            <person name="Behrendt U."/>
            <person name="Buchen C."/>
            <person name="Well R."/>
            <person name="Ulrich A."/>
            <person name="Rohe L."/>
            <person name="Kolb S."/>
            <person name="Schloter M."/>
            <person name="Horn M.A."/>
            <person name="Augustin J."/>
        </authorList>
    </citation>
    <scope>NUCLEOTIDE SEQUENCE [LARGE SCALE GENOMIC DNA]</scope>
    <source>
        <strain evidence="2 3">S4-C24</strain>
    </source>
</reference>
<dbReference type="RefSeq" id="WP_241914747.1">
    <property type="nucleotide sequence ID" value="NZ_CP093326.1"/>
</dbReference>
<sequence>MLQVAACLLALAAGAAALLLPTIVQETVSSSPGAEPERTTESLSLLQTHPPTILIPLAVPPILTLVPLLVPRRAAWLAGIICSALLFGFTALAMASVGWFYLPALGAAVAAVVLRKTARPARNPKAG</sequence>
<dbReference type="EMBL" id="CP093326">
    <property type="protein sequence ID" value="UNK46858.1"/>
    <property type="molecule type" value="Genomic_DNA"/>
</dbReference>
<keyword evidence="1" id="KW-1133">Transmembrane helix</keyword>
<gene>
    <name evidence="2" type="ORF">MNQ99_05755</name>
</gene>
<keyword evidence="3" id="KW-1185">Reference proteome</keyword>